<feature type="compositionally biased region" description="Low complexity" evidence="3">
    <location>
        <begin position="443"/>
        <end position="452"/>
    </location>
</feature>
<feature type="compositionally biased region" description="Basic and acidic residues" evidence="3">
    <location>
        <begin position="582"/>
        <end position="601"/>
    </location>
</feature>
<evidence type="ECO:0000256" key="3">
    <source>
        <dbReference type="SAM" id="MobiDB-lite"/>
    </source>
</evidence>
<dbReference type="InterPro" id="IPR036028">
    <property type="entry name" value="SH3-like_dom_sf"/>
</dbReference>
<dbReference type="Gene3D" id="2.30.30.40">
    <property type="entry name" value="SH3 Domains"/>
    <property type="match status" value="1"/>
</dbReference>
<feature type="compositionally biased region" description="Low complexity" evidence="3">
    <location>
        <begin position="235"/>
        <end position="249"/>
    </location>
</feature>
<evidence type="ECO:0000256" key="1">
    <source>
        <dbReference type="ARBA" id="ARBA00022443"/>
    </source>
</evidence>
<feature type="compositionally biased region" description="Pro residues" evidence="3">
    <location>
        <begin position="761"/>
        <end position="779"/>
    </location>
</feature>
<feature type="compositionally biased region" description="Polar residues" evidence="3">
    <location>
        <begin position="992"/>
        <end position="1005"/>
    </location>
</feature>
<proteinExistence type="predicted"/>
<dbReference type="PANTHER" id="PTHR45929:SF7">
    <property type="entry name" value="LAS SEVENTEEN-BINDING PROTEIN 1"/>
    <property type="match status" value="1"/>
</dbReference>
<comment type="caution">
    <text evidence="5">The sequence shown here is derived from an EMBL/GenBank/DDBJ whole genome shotgun (WGS) entry which is preliminary data.</text>
</comment>
<dbReference type="PANTHER" id="PTHR45929">
    <property type="entry name" value="JAK PATHWAY SIGNAL TRANSDUCTION ADAPTOR MOLECULE"/>
    <property type="match status" value="1"/>
</dbReference>
<feature type="compositionally biased region" description="Pro residues" evidence="3">
    <location>
        <begin position="971"/>
        <end position="981"/>
    </location>
</feature>
<feature type="compositionally biased region" description="Acidic residues" evidence="3">
    <location>
        <begin position="725"/>
        <end position="740"/>
    </location>
</feature>
<feature type="compositionally biased region" description="Basic and acidic residues" evidence="3">
    <location>
        <begin position="615"/>
        <end position="625"/>
    </location>
</feature>
<evidence type="ECO:0000313" key="6">
    <source>
        <dbReference type="Proteomes" id="UP000237441"/>
    </source>
</evidence>
<evidence type="ECO:0000256" key="2">
    <source>
        <dbReference type="PROSITE-ProRule" id="PRU00192"/>
    </source>
</evidence>
<feature type="compositionally biased region" description="Low complexity" evidence="3">
    <location>
        <begin position="271"/>
        <end position="295"/>
    </location>
</feature>
<dbReference type="EMBL" id="JRHA01000008">
    <property type="protein sequence ID" value="PQK17632.1"/>
    <property type="molecule type" value="Genomic_DNA"/>
</dbReference>
<evidence type="ECO:0000313" key="5">
    <source>
        <dbReference type="EMBL" id="PQK17632.1"/>
    </source>
</evidence>
<dbReference type="CDD" id="cd11887">
    <property type="entry name" value="SH3_Bbc1"/>
    <property type="match status" value="1"/>
</dbReference>
<feature type="compositionally biased region" description="Basic and acidic residues" evidence="3">
    <location>
        <begin position="654"/>
        <end position="672"/>
    </location>
</feature>
<feature type="compositionally biased region" description="Acidic residues" evidence="3">
    <location>
        <begin position="602"/>
        <end position="614"/>
    </location>
</feature>
<feature type="compositionally biased region" description="Basic and acidic residues" evidence="3">
    <location>
        <begin position="693"/>
        <end position="706"/>
    </location>
</feature>
<feature type="compositionally biased region" description="Pro residues" evidence="3">
    <location>
        <begin position="851"/>
        <end position="861"/>
    </location>
</feature>
<dbReference type="OrthoDB" id="207120at2759"/>
<feature type="compositionally biased region" description="Pro residues" evidence="3">
    <location>
        <begin position="312"/>
        <end position="328"/>
    </location>
</feature>
<feature type="compositionally biased region" description="Acidic residues" evidence="3">
    <location>
        <begin position="548"/>
        <end position="561"/>
    </location>
</feature>
<dbReference type="InterPro" id="IPR050670">
    <property type="entry name" value="STAM"/>
</dbReference>
<feature type="compositionally biased region" description="Acidic residues" evidence="3">
    <location>
        <begin position="885"/>
        <end position="899"/>
    </location>
</feature>
<dbReference type="Proteomes" id="UP000237441">
    <property type="component" value="Unassembled WGS sequence"/>
</dbReference>
<feature type="region of interest" description="Disordered" evidence="3">
    <location>
        <begin position="195"/>
        <end position="335"/>
    </location>
</feature>
<feature type="compositionally biased region" description="Basic and acidic residues" evidence="3">
    <location>
        <begin position="393"/>
        <end position="413"/>
    </location>
</feature>
<reference evidence="5 6" key="1">
    <citation type="submission" date="2016-07" db="EMBL/GenBank/DDBJ databases">
        <title>Comparative genomics of the entomopathogenic fungus Beauveria bassiana.</title>
        <authorList>
            <person name="Valero Jimenez C.A."/>
            <person name="Zwaan B.J."/>
            <person name="Van Kan J.A."/>
            <person name="Takken W."/>
            <person name="Debets A.J."/>
            <person name="Schoustra S.E."/>
            <person name="Koenraadt C.J."/>
        </authorList>
    </citation>
    <scope>NUCLEOTIDE SEQUENCE [LARGE SCALE GENOMIC DNA]</scope>
    <source>
        <strain evidence="5 6">ARSEF 8028</strain>
    </source>
</reference>
<organism evidence="5 6">
    <name type="scientific">Beauveria bassiana</name>
    <name type="common">White muscardine disease fungus</name>
    <name type="synonym">Tritirachium shiotae</name>
    <dbReference type="NCBI Taxonomy" id="176275"/>
    <lineage>
        <taxon>Eukaryota</taxon>
        <taxon>Fungi</taxon>
        <taxon>Dikarya</taxon>
        <taxon>Ascomycota</taxon>
        <taxon>Pezizomycotina</taxon>
        <taxon>Sordariomycetes</taxon>
        <taxon>Hypocreomycetidae</taxon>
        <taxon>Hypocreales</taxon>
        <taxon>Cordycipitaceae</taxon>
        <taxon>Beauveria</taxon>
    </lineage>
</organism>
<dbReference type="InterPro" id="IPR001452">
    <property type="entry name" value="SH3_domain"/>
</dbReference>
<dbReference type="SMART" id="SM00326">
    <property type="entry name" value="SH3"/>
    <property type="match status" value="1"/>
</dbReference>
<dbReference type="Pfam" id="PF07653">
    <property type="entry name" value="SH3_2"/>
    <property type="match status" value="1"/>
</dbReference>
<dbReference type="PROSITE" id="PS50002">
    <property type="entry name" value="SH3"/>
    <property type="match status" value="1"/>
</dbReference>
<accession>A0A2S7YP66</accession>
<dbReference type="InterPro" id="IPR035552">
    <property type="entry name" value="Mti1_SH3"/>
</dbReference>
<dbReference type="Pfam" id="PF25459">
    <property type="entry name" value="AIM3_BBC1_C"/>
    <property type="match status" value="1"/>
</dbReference>
<evidence type="ECO:0000259" key="4">
    <source>
        <dbReference type="PROSITE" id="PS50002"/>
    </source>
</evidence>
<feature type="compositionally biased region" description="Basic and acidic residues" evidence="3">
    <location>
        <begin position="906"/>
        <end position="919"/>
    </location>
</feature>
<feature type="compositionally biased region" description="Pro residues" evidence="3">
    <location>
        <begin position="935"/>
        <end position="957"/>
    </location>
</feature>
<gene>
    <name evidence="5" type="ORF">BB8028_0008g01410</name>
</gene>
<feature type="compositionally biased region" description="Basic and acidic residues" evidence="3">
    <location>
        <begin position="453"/>
        <end position="463"/>
    </location>
</feature>
<protein>
    <recommendedName>
        <fullName evidence="4">SH3 domain-containing protein</fullName>
    </recommendedName>
</protein>
<feature type="region of interest" description="Disordered" evidence="3">
    <location>
        <begin position="365"/>
        <end position="1057"/>
    </location>
</feature>
<keyword evidence="1 2" id="KW-0728">SH3 domain</keyword>
<dbReference type="SUPFAM" id="SSF50044">
    <property type="entry name" value="SH3-domain"/>
    <property type="match status" value="1"/>
</dbReference>
<dbReference type="InterPro" id="IPR057402">
    <property type="entry name" value="AIM3_BBC1_C"/>
</dbReference>
<feature type="domain" description="SH3" evidence="4">
    <location>
        <begin position="138"/>
        <end position="202"/>
    </location>
</feature>
<sequence>MIPDCARPAAGAACTTWGSRWPRHTHEGASVAEASPPSLADVAASTSIPQQSSRNWLSLLILAIAAPALSRSLLTRNLLTLQNSFYAYHSPIIHLVLSSRPPTADRRLTRNKHLNGPAPRAAGGQAFVSCEIFTSTMAAPFRVKALFEYTSPHDDDLNFSIGQVITVTDEEDVEWYGGEYVDDNGVKQEGIFPRNFVEKFEPTPPPRPTRTRTKKADDASSQQQQPEPAQPTPTPAAVASPSSAAVTTPISKDEPEPEPGSAVEQPKLSEPRSPSVPVSVPAPAAAAVLPKASPANTEQSTKPAPREVPAAVPAPAPKSKPSGPPPVSEKPISSSFKDRIAAFNKPAAAPVAPFKPTGLGGSSFIKKPFVPPPPSRDAYVPIPREQATQKIYRRSEDPEIRELEAQNQEHAEKAGLLPNEVKQDIGDEEEDQPKPTSLKERIALLAKQQQEQAQRHADAAAKKEKPKKPAKKKPDVPAGEPAEDVAEADLAPLERRDTETTIGRTSLEEQSPVSLPQPPRRKVSRGPAAEFPRDGNEADMSGAGDTTEGQDDTSERDDDEEESKRRATEAAPTSPSMSRAPTARDDRHAVGEPQSEEKQEEGPEEEQEEEDDVDPEVRRKEELRARMAKMSGGMGFHGMFGAPMPPVGGLPKRSKPEKAPKEDIESRADDAQRSAPPVPAPTALPGLGGLSKSQEREHEHEDDRKPAASLPSPPPVPSRVPAIPEPDDADVEQGESDDDATPGPASRSEASRAPPVSGNRPVPPPVPSEPPRPPVPTPTPAIKSATEGSESDDELSGGKDHADAGLAQSPRLPVRSPPLSPRFEEPPSANKRNSRPPPPIPSVASLLPPAAGRPPPPPPPGGLSRQSTADVPPITPSRPVPAGDEPGEESTEYEGDYDTDIASSVPHKDALKAHARDSSVDDSLLQSPTTEVPQSRPPPVPPTSPPRALPPPVPAIAPPENKRRSVDAPRAAPPPPPPPATAPSSDDYDPFNYTSPTIAGGSSRTPKIEEEAYSADVASSPVATPTAERHLPLPIGARPGGRQSMEGTRTSTSNRRSMDLHRQSLESGFIANDVDLSIQSGWWKQANQLPPVLQGRRDIFFESEETTTNNQGSKTVVTREIFILYQDYSQTVLTVRFNPYDPADVELDQKHEGPPRTLRQDEMEDFHDRFGRQIVEAAATKKDSVVGDGSPQGLVLELLRPLKGALWPVGSRAYGALVYSNMANASTQQHDIIRPGDIVSFRNSKFQGKHGAMHAKYSAEVGKPDHVAIVAEWDGTKKKLRAWEQGRENKKVKLESYKLDDLRSGEVKVWRVVARNWVGWNSQP</sequence>
<feature type="compositionally biased region" description="Polar residues" evidence="3">
    <location>
        <begin position="500"/>
        <end position="514"/>
    </location>
</feature>
<feature type="compositionally biased region" description="Polar residues" evidence="3">
    <location>
        <begin position="1045"/>
        <end position="1055"/>
    </location>
</feature>
<name>A0A2S7YP66_BEABA</name>